<evidence type="ECO:0000313" key="1">
    <source>
        <dbReference type="EMBL" id="EAQ48318.1"/>
    </source>
</evidence>
<reference evidence="1 2" key="1">
    <citation type="journal article" date="2007" name="Nature">
        <title>Light stimulates growth of proteorhodopsin-containing marine Flavobacteria.</title>
        <authorList>
            <person name="Gomez-Consarnau L."/>
            <person name="Gonzalez J.M."/>
            <person name="Coll-Llado M."/>
            <person name="Gourdon P."/>
            <person name="Pascher T."/>
            <person name="Neutze R."/>
            <person name="Pedros-Alio C."/>
            <person name="Pinhassi J."/>
        </authorList>
    </citation>
    <scope>NUCLEOTIDE SEQUENCE [LARGE SCALE GENOMIC DNA]</scope>
    <source>
        <strain evidence="1 2">MED217</strain>
    </source>
</reference>
<sequence length="157" mass="17286">MLLLKFYKLINLKFSFGVKFLPVFLIAAIFLTGCSADDNRINNPNINPISFSVNLNTNLPQYSQLQFPGNAIYVSGVGIRGIFVINTGAGIRAWEATDPNHVPSSCSTMTLNGTEATCPCEDNTYTLFTGQDTAQELPYTLIEYRVSENGNLINVSY</sequence>
<dbReference type="EMBL" id="AANC01000009">
    <property type="protein sequence ID" value="EAQ48318.1"/>
    <property type="molecule type" value="Genomic_DNA"/>
</dbReference>
<evidence type="ECO:0000313" key="2">
    <source>
        <dbReference type="Proteomes" id="UP000001601"/>
    </source>
</evidence>
<dbReference type="AlphaFoldDB" id="A3XQ55"/>
<keyword evidence="2" id="KW-1185">Reference proteome</keyword>
<name>A3XQ55_LEEBM</name>
<gene>
    <name evidence="1" type="ORF">MED217_00930</name>
</gene>
<dbReference type="PROSITE" id="PS51257">
    <property type="entry name" value="PROKAR_LIPOPROTEIN"/>
    <property type="match status" value="1"/>
</dbReference>
<dbReference type="Proteomes" id="UP000001601">
    <property type="component" value="Unassembled WGS sequence"/>
</dbReference>
<dbReference type="HOGENOM" id="CLU_124370_1_0_10"/>
<comment type="caution">
    <text evidence="1">The sequence shown here is derived from an EMBL/GenBank/DDBJ whole genome shotgun (WGS) entry which is preliminary data.</text>
</comment>
<dbReference type="STRING" id="398720.MED217_00930"/>
<evidence type="ECO:0008006" key="3">
    <source>
        <dbReference type="Google" id="ProtNLM"/>
    </source>
</evidence>
<protein>
    <recommendedName>
        <fullName evidence="3">Rieske domain-containing protein</fullName>
    </recommendedName>
</protein>
<dbReference type="eggNOG" id="COG2146">
    <property type="taxonomic scope" value="Bacteria"/>
</dbReference>
<proteinExistence type="predicted"/>
<accession>A3XQ55</accession>
<organism evidence="1 2">
    <name type="scientific">Leeuwenhoekiella blandensis (strain CECT 7118 / CCUG 51940 / KCTC 22103 / MED217)</name>
    <name type="common">Flavobacterium sp. (strain MED217)</name>
    <dbReference type="NCBI Taxonomy" id="398720"/>
    <lineage>
        <taxon>Bacteria</taxon>
        <taxon>Pseudomonadati</taxon>
        <taxon>Bacteroidota</taxon>
        <taxon>Flavobacteriia</taxon>
        <taxon>Flavobacteriales</taxon>
        <taxon>Flavobacteriaceae</taxon>
        <taxon>Leeuwenhoekiella</taxon>
    </lineage>
</organism>